<organism evidence="1 2">
    <name type="scientific">Eisenbergiella tayi</name>
    <dbReference type="NCBI Taxonomy" id="1432052"/>
    <lineage>
        <taxon>Bacteria</taxon>
        <taxon>Bacillati</taxon>
        <taxon>Bacillota</taxon>
        <taxon>Clostridia</taxon>
        <taxon>Lachnospirales</taxon>
        <taxon>Lachnospiraceae</taxon>
        <taxon>Eisenbergiella</taxon>
    </lineage>
</organism>
<dbReference type="EMBL" id="MEHA01000011">
    <property type="protein sequence ID" value="ODR50334.1"/>
    <property type="molecule type" value="Genomic_DNA"/>
</dbReference>
<evidence type="ECO:0000313" key="1">
    <source>
        <dbReference type="EMBL" id="ODR50334.1"/>
    </source>
</evidence>
<proteinExistence type="predicted"/>
<evidence type="ECO:0000313" key="2">
    <source>
        <dbReference type="Proteomes" id="UP000094271"/>
    </source>
</evidence>
<accession>A0A1E3UGE0</accession>
<gene>
    <name evidence="1" type="ORF">BEI59_15870</name>
</gene>
<name>A0A1E3UGE0_9FIRM</name>
<sequence length="83" mass="9353">MITIREKTMATYQTIFKCRLCGKLFNGVATDSERLAFETIKDACLGIRSEVIQAPKLNQEHFCADGSYGVADFQGFKKMNSHK</sequence>
<dbReference type="AlphaFoldDB" id="A0A1E3UGE0"/>
<protein>
    <submittedName>
        <fullName evidence="1">Uncharacterized protein</fullName>
    </submittedName>
</protein>
<reference evidence="1 2" key="1">
    <citation type="submission" date="2016-08" db="EMBL/GenBank/DDBJ databases">
        <authorList>
            <person name="Seilhamer J.J."/>
        </authorList>
    </citation>
    <scope>NUCLEOTIDE SEQUENCE [LARGE SCALE GENOMIC DNA]</scope>
    <source>
        <strain evidence="1 2">NML150140-1</strain>
    </source>
</reference>
<dbReference type="Proteomes" id="UP000094271">
    <property type="component" value="Unassembled WGS sequence"/>
</dbReference>
<comment type="caution">
    <text evidence="1">The sequence shown here is derived from an EMBL/GenBank/DDBJ whole genome shotgun (WGS) entry which is preliminary data.</text>
</comment>